<organism evidence="1 2">
    <name type="scientific">Moraxella catarrhalis</name>
    <name type="common">Branhamella catarrhalis</name>
    <dbReference type="NCBI Taxonomy" id="480"/>
    <lineage>
        <taxon>Bacteria</taxon>
        <taxon>Pseudomonadati</taxon>
        <taxon>Pseudomonadota</taxon>
        <taxon>Gammaproteobacteria</taxon>
        <taxon>Moraxellales</taxon>
        <taxon>Moraxellaceae</taxon>
        <taxon>Moraxella</taxon>
    </lineage>
</organism>
<evidence type="ECO:0000313" key="1">
    <source>
        <dbReference type="EMBL" id="OAV22955.1"/>
    </source>
</evidence>
<gene>
    <name evidence="1" type="ORF">AO370_1806</name>
</gene>
<protein>
    <submittedName>
        <fullName evidence="1">Uncharacterized protein</fullName>
    </submittedName>
</protein>
<dbReference type="Proteomes" id="UP000078295">
    <property type="component" value="Unassembled WGS sequence"/>
</dbReference>
<comment type="caution">
    <text evidence="1">The sequence shown here is derived from an EMBL/GenBank/DDBJ whole genome shotgun (WGS) entry which is preliminary data.</text>
</comment>
<proteinExistence type="predicted"/>
<accession>A0A198WRC4</accession>
<dbReference type="AlphaFoldDB" id="A0A198WRC4"/>
<dbReference type="EMBL" id="LXHQ01000048">
    <property type="protein sequence ID" value="OAV22955.1"/>
    <property type="molecule type" value="Genomic_DNA"/>
</dbReference>
<evidence type="ECO:0000313" key="2">
    <source>
        <dbReference type="Proteomes" id="UP000078295"/>
    </source>
</evidence>
<reference evidence="1 2" key="1">
    <citation type="journal article" date="2016" name="Genome Biol. Evol.">
        <title>Comparative Genomic Analyses of the Moraxella catarrhalis Serosensitive and Seroresistant Lineages Demonstrate Their Independent Evolution.</title>
        <authorList>
            <person name="Earl J.P."/>
            <person name="de Vries S.P."/>
            <person name="Ahmed A."/>
            <person name="Powell E."/>
            <person name="Schultz M.P."/>
            <person name="Hermans P.W."/>
            <person name="Hill D.J."/>
            <person name="Zhou Z."/>
            <person name="Constantinidou C.I."/>
            <person name="Hu F.Z."/>
            <person name="Bootsma H.J."/>
            <person name="Ehrlich G.D."/>
        </authorList>
    </citation>
    <scope>NUCLEOTIDE SEQUENCE [LARGE SCALE GENOMIC DNA]</scope>
    <source>
        <strain evidence="1 2">F23</strain>
    </source>
</reference>
<name>A0A198WRC4_MORCA</name>
<sequence length="48" mass="5746">MDDIEKTPSSFSYFSVWCIDGDKMKIMFDTQEFFDDCKNQYSEYLPLS</sequence>